<evidence type="ECO:0000256" key="3">
    <source>
        <dbReference type="ARBA" id="ARBA00022692"/>
    </source>
</evidence>
<dbReference type="Pfam" id="PF13396">
    <property type="entry name" value="PLDc_N"/>
    <property type="match status" value="1"/>
</dbReference>
<feature type="domain" description="Phospholipase D-like" evidence="8">
    <location>
        <begin position="144"/>
        <end position="248"/>
    </location>
</feature>
<organism evidence="10 11">
    <name type="scientific">Microlunatus aurantiacus</name>
    <dbReference type="NCBI Taxonomy" id="446786"/>
    <lineage>
        <taxon>Bacteria</taxon>
        <taxon>Bacillati</taxon>
        <taxon>Actinomycetota</taxon>
        <taxon>Actinomycetes</taxon>
        <taxon>Propionibacteriales</taxon>
        <taxon>Propionibacteriaceae</taxon>
        <taxon>Microlunatus</taxon>
    </lineage>
</organism>
<evidence type="ECO:0008006" key="12">
    <source>
        <dbReference type="Google" id="ProtNLM"/>
    </source>
</evidence>
<sequence>MSWETLTGDAASIATSVITVVLLVNIVLAIITMFRERREPSSLWAWILVMFFIPVLGFLLWVFVGRRLTRDKIFAKLEGAGIDYTELTFEQSWALVSGTLVPSNDAARRNSPVVELLVSDDGARLSEDNRVEVFHDGREKFDRLIADIHAATDHVHVYYYIFRGDNLGKRIIAALTDRARAGVEVLLFWDALGGRTISRSDTAELRAAGGKVAVFFASRVPLINLRVNNRTHRKLVVIDGRSATSAASTWATSTSGRTPSSATGATPTCGSPGPRCRPSSSGC</sequence>
<protein>
    <recommendedName>
        <fullName evidence="12">Cardiolipin synthase</fullName>
    </recommendedName>
</protein>
<dbReference type="InterPro" id="IPR025202">
    <property type="entry name" value="PLD-like_dom"/>
</dbReference>
<feature type="transmembrane region" description="Helical" evidence="7">
    <location>
        <begin position="12"/>
        <end position="31"/>
    </location>
</feature>
<dbReference type="Pfam" id="PF13091">
    <property type="entry name" value="PLDc_2"/>
    <property type="match status" value="1"/>
</dbReference>
<evidence type="ECO:0000313" key="10">
    <source>
        <dbReference type="EMBL" id="GAA3692127.1"/>
    </source>
</evidence>
<keyword evidence="11" id="KW-1185">Reference proteome</keyword>
<comment type="caution">
    <text evidence="10">The sequence shown here is derived from an EMBL/GenBank/DDBJ whole genome shotgun (WGS) entry which is preliminary data.</text>
</comment>
<feature type="compositionally biased region" description="Low complexity" evidence="6">
    <location>
        <begin position="269"/>
        <end position="283"/>
    </location>
</feature>
<dbReference type="PANTHER" id="PTHR21248">
    <property type="entry name" value="CARDIOLIPIN SYNTHASE"/>
    <property type="match status" value="1"/>
</dbReference>
<dbReference type="EMBL" id="BAAAYX010000002">
    <property type="protein sequence ID" value="GAA3692127.1"/>
    <property type="molecule type" value="Genomic_DNA"/>
</dbReference>
<evidence type="ECO:0000256" key="2">
    <source>
        <dbReference type="ARBA" id="ARBA00022475"/>
    </source>
</evidence>
<dbReference type="RefSeq" id="WP_344810621.1">
    <property type="nucleotide sequence ID" value="NZ_BAAAYX010000002.1"/>
</dbReference>
<reference evidence="11" key="1">
    <citation type="journal article" date="2019" name="Int. J. Syst. Evol. Microbiol.">
        <title>The Global Catalogue of Microorganisms (GCM) 10K type strain sequencing project: providing services to taxonomists for standard genome sequencing and annotation.</title>
        <authorList>
            <consortium name="The Broad Institute Genomics Platform"/>
            <consortium name="The Broad Institute Genome Sequencing Center for Infectious Disease"/>
            <person name="Wu L."/>
            <person name="Ma J."/>
        </authorList>
    </citation>
    <scope>NUCLEOTIDE SEQUENCE [LARGE SCALE GENOMIC DNA]</scope>
    <source>
        <strain evidence="11">JCM 16548</strain>
    </source>
</reference>
<keyword evidence="4 7" id="KW-1133">Transmembrane helix</keyword>
<evidence type="ECO:0000256" key="5">
    <source>
        <dbReference type="ARBA" id="ARBA00023136"/>
    </source>
</evidence>
<gene>
    <name evidence="10" type="ORF">GCM10022204_04350</name>
</gene>
<evidence type="ECO:0000256" key="7">
    <source>
        <dbReference type="SAM" id="Phobius"/>
    </source>
</evidence>
<feature type="transmembrane region" description="Helical" evidence="7">
    <location>
        <begin position="43"/>
        <end position="64"/>
    </location>
</feature>
<evidence type="ECO:0000259" key="9">
    <source>
        <dbReference type="Pfam" id="PF13396"/>
    </source>
</evidence>
<keyword evidence="2" id="KW-1003">Cell membrane</keyword>
<feature type="compositionally biased region" description="Polar residues" evidence="6">
    <location>
        <begin position="256"/>
        <end position="268"/>
    </location>
</feature>
<comment type="subcellular location">
    <subcellularLocation>
        <location evidence="1">Cell membrane</location>
        <topology evidence="1">Multi-pass membrane protein</topology>
    </subcellularLocation>
</comment>
<dbReference type="PANTHER" id="PTHR21248:SF22">
    <property type="entry name" value="PHOSPHOLIPASE D"/>
    <property type="match status" value="1"/>
</dbReference>
<proteinExistence type="predicted"/>
<evidence type="ECO:0000256" key="6">
    <source>
        <dbReference type="SAM" id="MobiDB-lite"/>
    </source>
</evidence>
<evidence type="ECO:0000259" key="8">
    <source>
        <dbReference type="Pfam" id="PF13091"/>
    </source>
</evidence>
<dbReference type="SUPFAM" id="SSF56024">
    <property type="entry name" value="Phospholipase D/nuclease"/>
    <property type="match status" value="1"/>
</dbReference>
<keyword evidence="3 7" id="KW-0812">Transmembrane</keyword>
<name>A0ABP7CNA8_9ACTN</name>
<dbReference type="Gene3D" id="3.30.870.10">
    <property type="entry name" value="Endonuclease Chain A"/>
    <property type="match status" value="1"/>
</dbReference>
<accession>A0ABP7CNA8</accession>
<feature type="region of interest" description="Disordered" evidence="6">
    <location>
        <begin position="248"/>
        <end position="283"/>
    </location>
</feature>
<evidence type="ECO:0000313" key="11">
    <source>
        <dbReference type="Proteomes" id="UP001500051"/>
    </source>
</evidence>
<dbReference type="CDD" id="cd09110">
    <property type="entry name" value="PLDc_CLS_1"/>
    <property type="match status" value="1"/>
</dbReference>
<keyword evidence="5 7" id="KW-0472">Membrane</keyword>
<evidence type="ECO:0000256" key="1">
    <source>
        <dbReference type="ARBA" id="ARBA00004651"/>
    </source>
</evidence>
<evidence type="ECO:0000256" key="4">
    <source>
        <dbReference type="ARBA" id="ARBA00022989"/>
    </source>
</evidence>
<feature type="domain" description="Cardiolipin synthase N-terminal" evidence="9">
    <location>
        <begin position="27"/>
        <end position="66"/>
    </location>
</feature>
<dbReference type="InterPro" id="IPR027379">
    <property type="entry name" value="CLS_N"/>
</dbReference>
<dbReference type="Proteomes" id="UP001500051">
    <property type="component" value="Unassembled WGS sequence"/>
</dbReference>